<keyword evidence="5" id="KW-0805">Transcription regulation</keyword>
<evidence type="ECO:0000313" key="12">
    <source>
        <dbReference type="Proteomes" id="UP000187406"/>
    </source>
</evidence>
<keyword evidence="3 9" id="KW-0863">Zinc-finger</keyword>
<dbReference type="EMBL" id="BDDD01003554">
    <property type="protein sequence ID" value="GAV85384.1"/>
    <property type="molecule type" value="Genomic_DNA"/>
</dbReference>
<sequence length="521" mass="57809">MICQQPTSCPAINAFHHTILSYCALFMESWSFVPEGKGHLFTDKMDMPIDGFARSRKGLDEWDSNNGIISDREAVESMEYMDLGLSEIPKESFYGNSTVGVINGEIGGVSSDRVTSRAMNTSRFSIWKEEPSSKFSTSLIESYSQDSSLIDLKLGRLADGKDLQNSKYLKERSGIFAVTPPLPAKSTRANSHFRTPFCQVLGCNMDLSSSKDYNKRHKVCEVHTKTPKVVVNGVEQRFCQQCSRFHLLVEFDDGKRSCRKRLAGHNARRRKPLFSSHSGKPHKLMASYPGGFLYPGRHDQANWNMHAKFGEKSLYGPHLAIPFNTGQLLPKSFHLLGIDKQYSSGIPPSVNEDLAVFDGAASLQEHSGVSHYNCALSLLSSMSQDLSSQSAGTPMAMPVINQARHASHSTVQQCTMIATSGLTDHVQNSDKHLGINSSSKKYTTIGFYSSDMNSQEVDKMDSIDVSNASHAVDYKVHPNGFLQESDFLTAKYCLSPEHGSTVNLLQLSSHLQRVERQRNSI</sequence>
<accession>A0A1Q3CYU5</accession>
<dbReference type="GO" id="GO:0003677">
    <property type="term" value="F:DNA binding"/>
    <property type="evidence" value="ECO:0007669"/>
    <property type="project" value="UniProtKB-KW"/>
</dbReference>
<dbReference type="FunCoup" id="A0A1Q3CYU5">
    <property type="interactions" value="488"/>
</dbReference>
<dbReference type="FunFam" id="4.10.1100.10:FF:000001">
    <property type="entry name" value="Squamosa promoter-binding-like protein 14"/>
    <property type="match status" value="1"/>
</dbReference>
<dbReference type="STRING" id="3775.A0A1Q3CYU5"/>
<feature type="domain" description="SBP-type" evidence="10">
    <location>
        <begin position="195"/>
        <end position="272"/>
    </location>
</feature>
<evidence type="ECO:0000256" key="9">
    <source>
        <dbReference type="PROSITE-ProRule" id="PRU00470"/>
    </source>
</evidence>
<keyword evidence="6" id="KW-0238">DNA-binding</keyword>
<dbReference type="PANTHER" id="PTHR31251:SF160">
    <property type="entry name" value="SBP-TYPE DOMAIN-CONTAINING PROTEIN"/>
    <property type="match status" value="1"/>
</dbReference>
<keyword evidence="12" id="KW-1185">Reference proteome</keyword>
<reference evidence="12" key="1">
    <citation type="submission" date="2016-04" db="EMBL/GenBank/DDBJ databases">
        <title>Cephalotus genome sequencing.</title>
        <authorList>
            <person name="Fukushima K."/>
            <person name="Hasebe M."/>
            <person name="Fang X."/>
        </authorList>
    </citation>
    <scope>NUCLEOTIDE SEQUENCE [LARGE SCALE GENOMIC DNA]</scope>
    <source>
        <strain evidence="12">cv. St1</strain>
    </source>
</reference>
<evidence type="ECO:0000259" key="10">
    <source>
        <dbReference type="PROSITE" id="PS51141"/>
    </source>
</evidence>
<evidence type="ECO:0000256" key="6">
    <source>
        <dbReference type="ARBA" id="ARBA00023125"/>
    </source>
</evidence>
<dbReference type="Proteomes" id="UP000187406">
    <property type="component" value="Unassembled WGS sequence"/>
</dbReference>
<comment type="caution">
    <text evidence="11">The sequence shown here is derived from an EMBL/GenBank/DDBJ whole genome shotgun (WGS) entry which is preliminary data.</text>
</comment>
<evidence type="ECO:0000256" key="8">
    <source>
        <dbReference type="ARBA" id="ARBA00023242"/>
    </source>
</evidence>
<dbReference type="GO" id="GO:0005634">
    <property type="term" value="C:nucleus"/>
    <property type="evidence" value="ECO:0007669"/>
    <property type="project" value="UniProtKB-SubCell"/>
</dbReference>
<evidence type="ECO:0000256" key="1">
    <source>
        <dbReference type="ARBA" id="ARBA00004123"/>
    </source>
</evidence>
<evidence type="ECO:0000256" key="5">
    <source>
        <dbReference type="ARBA" id="ARBA00023015"/>
    </source>
</evidence>
<protein>
    <submittedName>
        <fullName evidence="11">SBP domain-containing protein</fullName>
    </submittedName>
</protein>
<dbReference type="InterPro" id="IPR044817">
    <property type="entry name" value="SBP-like"/>
</dbReference>
<dbReference type="GO" id="GO:0008270">
    <property type="term" value="F:zinc ion binding"/>
    <property type="evidence" value="ECO:0007669"/>
    <property type="project" value="UniProtKB-KW"/>
</dbReference>
<comment type="subcellular location">
    <subcellularLocation>
        <location evidence="1">Nucleus</location>
    </subcellularLocation>
</comment>
<proteinExistence type="predicted"/>
<evidence type="ECO:0000256" key="4">
    <source>
        <dbReference type="ARBA" id="ARBA00022833"/>
    </source>
</evidence>
<name>A0A1Q3CYU5_CEPFO</name>
<dbReference type="OrthoDB" id="514967at2759"/>
<evidence type="ECO:0000256" key="2">
    <source>
        <dbReference type="ARBA" id="ARBA00022723"/>
    </source>
</evidence>
<keyword evidence="2" id="KW-0479">Metal-binding</keyword>
<dbReference type="SUPFAM" id="SSF103612">
    <property type="entry name" value="SBT domain"/>
    <property type="match status" value="1"/>
</dbReference>
<dbReference type="AlphaFoldDB" id="A0A1Q3CYU5"/>
<keyword evidence="8" id="KW-0539">Nucleus</keyword>
<dbReference type="InParanoid" id="A0A1Q3CYU5"/>
<keyword evidence="7" id="KW-0804">Transcription</keyword>
<dbReference type="Gene3D" id="4.10.1100.10">
    <property type="entry name" value="Transcription factor, SBP-box domain"/>
    <property type="match status" value="1"/>
</dbReference>
<gene>
    <name evidence="11" type="ORF">CFOL_v3_28821</name>
</gene>
<keyword evidence="4" id="KW-0862">Zinc</keyword>
<dbReference type="PANTHER" id="PTHR31251">
    <property type="entry name" value="SQUAMOSA PROMOTER-BINDING-LIKE PROTEIN 4"/>
    <property type="match status" value="1"/>
</dbReference>
<evidence type="ECO:0000256" key="3">
    <source>
        <dbReference type="ARBA" id="ARBA00022771"/>
    </source>
</evidence>
<dbReference type="PROSITE" id="PS51141">
    <property type="entry name" value="ZF_SBP"/>
    <property type="match status" value="1"/>
</dbReference>
<dbReference type="InterPro" id="IPR036893">
    <property type="entry name" value="SBP_sf"/>
</dbReference>
<dbReference type="Pfam" id="PF03110">
    <property type="entry name" value="SBP"/>
    <property type="match status" value="1"/>
</dbReference>
<evidence type="ECO:0000256" key="7">
    <source>
        <dbReference type="ARBA" id="ARBA00023163"/>
    </source>
</evidence>
<evidence type="ECO:0000313" key="11">
    <source>
        <dbReference type="EMBL" id="GAV85384.1"/>
    </source>
</evidence>
<dbReference type="InterPro" id="IPR004333">
    <property type="entry name" value="SBP_dom"/>
</dbReference>
<organism evidence="11 12">
    <name type="scientific">Cephalotus follicularis</name>
    <name type="common">Albany pitcher plant</name>
    <dbReference type="NCBI Taxonomy" id="3775"/>
    <lineage>
        <taxon>Eukaryota</taxon>
        <taxon>Viridiplantae</taxon>
        <taxon>Streptophyta</taxon>
        <taxon>Embryophyta</taxon>
        <taxon>Tracheophyta</taxon>
        <taxon>Spermatophyta</taxon>
        <taxon>Magnoliopsida</taxon>
        <taxon>eudicotyledons</taxon>
        <taxon>Gunneridae</taxon>
        <taxon>Pentapetalae</taxon>
        <taxon>rosids</taxon>
        <taxon>fabids</taxon>
        <taxon>Oxalidales</taxon>
        <taxon>Cephalotaceae</taxon>
        <taxon>Cephalotus</taxon>
    </lineage>
</organism>